<sequence length="444" mass="49844">MGNILIDVYDKNNNLIKAGIEEVLYNELLKLNFSFSEIEALKAAAVLKRSALSGYIKNSRYYLKNKEAILIDDLNYEKNNALLKKAIDETAGIIALYKDTPVDFYYTECCGGGTANSEDVLGVKINYLRKILCRFCSEKYSEKIIDIEEIAKKTNKIQSYKGEIGNLIGDVNRDETGRITSVNVLGKILSGEEFAKLFELKSSKAYFLVKSILIKTIGKGTGLGMCLEGAENMAKEGKSFKDIINYYYTGTELSKLNEDEISSSLSGRKIVIDPGHGGEDKGNEINGIFEKDVNLIIAENLKGMLEKIRADIVLTRDCDKEVSLIERVKIINSERPDFYISIHQNSFVMPGVNGVEIYCYLNDGEAYKLGEIICSNIGKDLDTVKRGVRFADFYLLRESKVSGVLIECMYMSGDKDKLKYKDKNYLTIADSIYKSICSFYNVEP</sequence>
<evidence type="ECO:0000313" key="3">
    <source>
        <dbReference type="EMBL" id="SKA76325.1"/>
    </source>
</evidence>
<gene>
    <name evidence="3" type="ORF">SAMN05443428_101177</name>
</gene>
<reference evidence="4" key="1">
    <citation type="submission" date="2017-02" db="EMBL/GenBank/DDBJ databases">
        <authorList>
            <person name="Varghese N."/>
            <person name="Submissions S."/>
        </authorList>
    </citation>
    <scope>NUCLEOTIDE SEQUENCE [LARGE SCALE GENOMIC DNA]</scope>
    <source>
        <strain evidence="4">USBA 833</strain>
    </source>
</reference>
<dbReference type="EMBL" id="FUYH01000001">
    <property type="protein sequence ID" value="SKA76325.1"/>
    <property type="molecule type" value="Genomic_DNA"/>
</dbReference>
<evidence type="ECO:0000313" key="4">
    <source>
        <dbReference type="Proteomes" id="UP000190105"/>
    </source>
</evidence>
<dbReference type="GO" id="GO:0008745">
    <property type="term" value="F:N-acetylmuramoyl-L-alanine amidase activity"/>
    <property type="evidence" value="ECO:0007669"/>
    <property type="project" value="InterPro"/>
</dbReference>
<proteinExistence type="predicted"/>
<dbReference type="Gene3D" id="3.40.630.40">
    <property type="entry name" value="Zn-dependent exopeptidases"/>
    <property type="match status" value="1"/>
</dbReference>
<organism evidence="3 4">
    <name type="scientific">Caloramator quimbayensis</name>
    <dbReference type="NCBI Taxonomy" id="1147123"/>
    <lineage>
        <taxon>Bacteria</taxon>
        <taxon>Bacillati</taxon>
        <taxon>Bacillota</taxon>
        <taxon>Clostridia</taxon>
        <taxon>Eubacteriales</taxon>
        <taxon>Clostridiaceae</taxon>
        <taxon>Caloramator</taxon>
    </lineage>
</organism>
<dbReference type="InterPro" id="IPR002508">
    <property type="entry name" value="MurNAc-LAA_cat"/>
</dbReference>
<dbReference type="InterPro" id="IPR050695">
    <property type="entry name" value="N-acetylmuramoyl_amidase_3"/>
</dbReference>
<dbReference type="SUPFAM" id="SSF53187">
    <property type="entry name" value="Zn-dependent exopeptidases"/>
    <property type="match status" value="1"/>
</dbReference>
<dbReference type="NCBIfam" id="TIGR02669">
    <property type="entry name" value="SpoIID_LytB"/>
    <property type="match status" value="1"/>
</dbReference>
<evidence type="ECO:0000256" key="1">
    <source>
        <dbReference type="ARBA" id="ARBA00022801"/>
    </source>
</evidence>
<dbReference type="SMART" id="SM00646">
    <property type="entry name" value="Ami_3"/>
    <property type="match status" value="1"/>
</dbReference>
<dbReference type="Pfam" id="PF01520">
    <property type="entry name" value="Amidase_3"/>
    <property type="match status" value="1"/>
</dbReference>
<dbReference type="PANTHER" id="PTHR30404:SF0">
    <property type="entry name" value="N-ACETYLMURAMOYL-L-ALANINE AMIDASE AMIC"/>
    <property type="match status" value="1"/>
</dbReference>
<feature type="domain" description="MurNAc-LAA" evidence="2">
    <location>
        <begin position="328"/>
        <end position="437"/>
    </location>
</feature>
<keyword evidence="4" id="KW-1185">Reference proteome</keyword>
<evidence type="ECO:0000259" key="2">
    <source>
        <dbReference type="SMART" id="SM00646"/>
    </source>
</evidence>
<dbReference type="CDD" id="cd02696">
    <property type="entry name" value="MurNAc-LAA"/>
    <property type="match status" value="1"/>
</dbReference>
<dbReference type="Proteomes" id="UP000190105">
    <property type="component" value="Unassembled WGS sequence"/>
</dbReference>
<dbReference type="STRING" id="1147123.SAMN05443428_101177"/>
<dbReference type="GO" id="GO:0009253">
    <property type="term" value="P:peptidoglycan catabolic process"/>
    <property type="evidence" value="ECO:0007669"/>
    <property type="project" value="InterPro"/>
</dbReference>
<dbReference type="GO" id="GO:0030288">
    <property type="term" value="C:outer membrane-bounded periplasmic space"/>
    <property type="evidence" value="ECO:0007669"/>
    <property type="project" value="TreeGrafter"/>
</dbReference>
<protein>
    <submittedName>
        <fullName evidence="3">SpoIID/LytB domain protein</fullName>
    </submittedName>
</protein>
<accession>A0A1T4WHE0</accession>
<keyword evidence="1" id="KW-0378">Hydrolase</keyword>
<dbReference type="PANTHER" id="PTHR30404">
    <property type="entry name" value="N-ACETYLMURAMOYL-L-ALANINE AMIDASE"/>
    <property type="match status" value="1"/>
</dbReference>
<dbReference type="InterPro" id="IPR013486">
    <property type="entry name" value="SpoIID/LytB"/>
</dbReference>
<dbReference type="AlphaFoldDB" id="A0A1T4WHE0"/>
<name>A0A1T4WHE0_9CLOT</name>
<dbReference type="RefSeq" id="WP_179122132.1">
    <property type="nucleotide sequence ID" value="NZ_FUYH01000001.1"/>
</dbReference>
<dbReference type="GO" id="GO:0030435">
    <property type="term" value="P:sporulation resulting in formation of a cellular spore"/>
    <property type="evidence" value="ECO:0007669"/>
    <property type="project" value="InterPro"/>
</dbReference>